<feature type="region of interest" description="Disordered" evidence="5">
    <location>
        <begin position="266"/>
        <end position="292"/>
    </location>
</feature>
<evidence type="ECO:0000256" key="5">
    <source>
        <dbReference type="SAM" id="MobiDB-lite"/>
    </source>
</evidence>
<comment type="subcellular location">
    <subcellularLocation>
        <location evidence="1">Membrane</location>
        <topology evidence="1">Multi-pass membrane protein</topology>
    </subcellularLocation>
</comment>
<organism evidence="6 7">
    <name type="scientific">Streptomyces endophyticus</name>
    <dbReference type="NCBI Taxonomy" id="714166"/>
    <lineage>
        <taxon>Bacteria</taxon>
        <taxon>Bacillati</taxon>
        <taxon>Actinomycetota</taxon>
        <taxon>Actinomycetes</taxon>
        <taxon>Kitasatosporales</taxon>
        <taxon>Streptomycetaceae</taxon>
        <taxon>Streptomyces</taxon>
    </lineage>
</organism>
<sequence>MLRFPALFTVPGDALAGAAATGSRPTRGTLLAIGASVSLYAAGMTLNDWADRDEDARDRPHRPLPSGRVRPAHALAAAGVLTGTGLALACRAGRTTGALATALAATVWAYDLRLKGTAAGPAAMGAARGLDLLMGAAASAPAGSRGVLGRAVPAATAGAGARGVVKSTLVGATEGARASGIAGLLPAAAAAQAGARGGLRAVRAGVTSSVGVLGPLAPALTAAATLAVHTTAVTTVSRTEAQGGSSAGPLEALAVGGAIAATLLTTRARRPLPEEAPPASPTRSGRGRPTSPAPITVAVPAAVYAVTALRPLLHAALNPSPPLTQRAVGAGIRALVPLQSALSARSGAPVTALATLALAPLARRFAKRVSVT</sequence>
<proteinExistence type="predicted"/>
<dbReference type="InterPro" id="IPR000537">
    <property type="entry name" value="UbiA_prenyltransferase"/>
</dbReference>
<dbReference type="EMBL" id="JAOZYC010000202">
    <property type="protein sequence ID" value="MEB8343903.1"/>
    <property type="molecule type" value="Genomic_DNA"/>
</dbReference>
<evidence type="ECO:0000256" key="2">
    <source>
        <dbReference type="ARBA" id="ARBA00022692"/>
    </source>
</evidence>
<gene>
    <name evidence="6" type="ORF">OKJ99_41155</name>
</gene>
<name>A0ABU6FK68_9ACTN</name>
<comment type="caution">
    <text evidence="6">The sequence shown here is derived from an EMBL/GenBank/DDBJ whole genome shotgun (WGS) entry which is preliminary data.</text>
</comment>
<reference evidence="6 7" key="1">
    <citation type="submission" date="2022-10" db="EMBL/GenBank/DDBJ databases">
        <authorList>
            <person name="Xie J."/>
            <person name="Shen N."/>
        </authorList>
    </citation>
    <scope>NUCLEOTIDE SEQUENCE [LARGE SCALE GENOMIC DNA]</scope>
    <source>
        <strain evidence="6 7">YIM65594</strain>
    </source>
</reference>
<dbReference type="Pfam" id="PF01040">
    <property type="entry name" value="UbiA"/>
    <property type="match status" value="1"/>
</dbReference>
<dbReference type="InterPro" id="IPR044878">
    <property type="entry name" value="UbiA_sf"/>
</dbReference>
<dbReference type="PANTHER" id="PTHR42723:SF1">
    <property type="entry name" value="CHLOROPHYLL SYNTHASE, CHLOROPLASTIC"/>
    <property type="match status" value="1"/>
</dbReference>
<dbReference type="InterPro" id="IPR050475">
    <property type="entry name" value="Prenyltransferase_related"/>
</dbReference>
<keyword evidence="4" id="KW-0472">Membrane</keyword>
<evidence type="ECO:0000313" key="6">
    <source>
        <dbReference type="EMBL" id="MEB8343903.1"/>
    </source>
</evidence>
<evidence type="ECO:0000256" key="3">
    <source>
        <dbReference type="ARBA" id="ARBA00022989"/>
    </source>
</evidence>
<protein>
    <submittedName>
        <fullName evidence="6">UbiA family prenyltransferase</fullName>
    </submittedName>
</protein>
<accession>A0ABU6FK68</accession>
<keyword evidence="3" id="KW-1133">Transmembrane helix</keyword>
<dbReference type="PANTHER" id="PTHR42723">
    <property type="entry name" value="CHLOROPHYLL SYNTHASE"/>
    <property type="match status" value="1"/>
</dbReference>
<dbReference type="Gene3D" id="1.10.357.140">
    <property type="entry name" value="UbiA prenyltransferase"/>
    <property type="match status" value="1"/>
</dbReference>
<evidence type="ECO:0000313" key="7">
    <source>
        <dbReference type="Proteomes" id="UP001354931"/>
    </source>
</evidence>
<keyword evidence="2" id="KW-0812">Transmembrane</keyword>
<dbReference type="Proteomes" id="UP001354931">
    <property type="component" value="Unassembled WGS sequence"/>
</dbReference>
<evidence type="ECO:0000256" key="1">
    <source>
        <dbReference type="ARBA" id="ARBA00004141"/>
    </source>
</evidence>
<keyword evidence="7" id="KW-1185">Reference proteome</keyword>
<evidence type="ECO:0000256" key="4">
    <source>
        <dbReference type="ARBA" id="ARBA00023136"/>
    </source>
</evidence>